<evidence type="ECO:0000313" key="2">
    <source>
        <dbReference type="EMBL" id="KCZ95137.1"/>
    </source>
</evidence>
<sequence length="115" mass="12612">MTASFDLIQRQLDAYNAQDINAFLACYADDAELATLNGGVNQKGLDAIRKRHEDLFAQFPQNRAKLVNRIDLGTTVIDHEAVERSPGGETFDVAAVYTLRDGKIARVDFARAGAV</sequence>
<dbReference type="Pfam" id="PF12680">
    <property type="entry name" value="SnoaL_2"/>
    <property type="match status" value="1"/>
</dbReference>
<accession>A0A059FX18</accession>
<dbReference type="EMBL" id="ARYI01000005">
    <property type="protein sequence ID" value="KCZ95137.1"/>
    <property type="molecule type" value="Genomic_DNA"/>
</dbReference>
<dbReference type="AlphaFoldDB" id="A0A059FX18"/>
<evidence type="ECO:0000259" key="1">
    <source>
        <dbReference type="Pfam" id="PF12680"/>
    </source>
</evidence>
<feature type="domain" description="SnoaL-like" evidence="1">
    <location>
        <begin position="8"/>
        <end position="107"/>
    </location>
</feature>
<dbReference type="InterPro" id="IPR037401">
    <property type="entry name" value="SnoaL-like"/>
</dbReference>
<dbReference type="InterPro" id="IPR008317">
    <property type="entry name" value="UCP030561"/>
</dbReference>
<protein>
    <recommendedName>
        <fullName evidence="1">SnoaL-like domain-containing protein</fullName>
    </recommendedName>
</protein>
<dbReference type="Gene3D" id="3.10.450.50">
    <property type="match status" value="1"/>
</dbReference>
<reference evidence="2 3" key="1">
    <citation type="submission" date="2013-04" db="EMBL/GenBank/DDBJ databases">
        <title>Hyphomonas hirschiana VP5 Genome Sequencing.</title>
        <authorList>
            <person name="Lai Q."/>
            <person name="Shao Z."/>
        </authorList>
    </citation>
    <scope>NUCLEOTIDE SEQUENCE [LARGE SCALE GENOMIC DNA]</scope>
    <source>
        <strain evidence="2 3">VP5</strain>
    </source>
</reference>
<dbReference type="InterPro" id="IPR032710">
    <property type="entry name" value="NTF2-like_dom_sf"/>
</dbReference>
<dbReference type="NCBIfam" id="TIGR02246">
    <property type="entry name" value="SgcJ/EcaC family oxidoreductase"/>
    <property type="match status" value="1"/>
</dbReference>
<gene>
    <name evidence="2" type="ORF">HHI_07807</name>
</gene>
<comment type="caution">
    <text evidence="2">The sequence shown here is derived from an EMBL/GenBank/DDBJ whole genome shotgun (WGS) entry which is preliminary data.</text>
</comment>
<name>A0A059FX18_9PROT</name>
<dbReference type="SUPFAM" id="SSF54427">
    <property type="entry name" value="NTF2-like"/>
    <property type="match status" value="1"/>
</dbReference>
<organism evidence="2 3">
    <name type="scientific">Hyphomonas hirschiana VP5</name>
    <dbReference type="NCBI Taxonomy" id="1280951"/>
    <lineage>
        <taxon>Bacteria</taxon>
        <taxon>Pseudomonadati</taxon>
        <taxon>Pseudomonadota</taxon>
        <taxon>Alphaproteobacteria</taxon>
        <taxon>Hyphomonadales</taxon>
        <taxon>Hyphomonadaceae</taxon>
        <taxon>Hyphomonas</taxon>
    </lineage>
</organism>
<dbReference type="PATRIC" id="fig|1280951.3.peg.1578"/>
<keyword evidence="3" id="KW-1185">Reference proteome</keyword>
<proteinExistence type="predicted"/>
<evidence type="ECO:0000313" key="3">
    <source>
        <dbReference type="Proteomes" id="UP000025061"/>
    </source>
</evidence>
<dbReference type="InterPro" id="IPR011944">
    <property type="entry name" value="Steroid_delta5-4_isomerase"/>
</dbReference>
<dbReference type="OrthoDB" id="9799296at2"/>
<dbReference type="Proteomes" id="UP000025061">
    <property type="component" value="Unassembled WGS sequence"/>
</dbReference>
<dbReference type="RefSeq" id="WP_011646750.1">
    <property type="nucleotide sequence ID" value="NZ_ARYI01000005.1"/>
</dbReference>
<dbReference type="PIRSF" id="PIRSF030561">
    <property type="entry name" value="UCP030561"/>
    <property type="match status" value="1"/>
</dbReference>